<organism evidence="3 4">
    <name type="scientific">Variovorax guangxiensis</name>
    <dbReference type="NCBI Taxonomy" id="1775474"/>
    <lineage>
        <taxon>Bacteria</taxon>
        <taxon>Pseudomonadati</taxon>
        <taxon>Pseudomonadota</taxon>
        <taxon>Betaproteobacteria</taxon>
        <taxon>Burkholderiales</taxon>
        <taxon>Comamonadaceae</taxon>
        <taxon>Variovorax</taxon>
    </lineage>
</organism>
<evidence type="ECO:0000313" key="4">
    <source>
        <dbReference type="Proteomes" id="UP000281118"/>
    </source>
</evidence>
<gene>
    <name evidence="3" type="ORF">EJP67_17975</name>
</gene>
<evidence type="ECO:0000256" key="2">
    <source>
        <dbReference type="SAM" id="SignalP"/>
    </source>
</evidence>
<protein>
    <submittedName>
        <fullName evidence="3">Uncharacterized protein</fullName>
    </submittedName>
</protein>
<sequence length="108" mass="10561">MKKTLFLLAASSVLAVSAFAQQPSAPATTAPAATSPAAAAPAPAATKPAAAPAAAAPAAVPAAGQVWVNGKVYHCANDKYFGKTKRGSYMSEADAKAKGAHAAHGKAC</sequence>
<dbReference type="Proteomes" id="UP000281118">
    <property type="component" value="Unassembled WGS sequence"/>
</dbReference>
<feature type="region of interest" description="Disordered" evidence="1">
    <location>
        <begin position="25"/>
        <end position="46"/>
    </location>
</feature>
<comment type="caution">
    <text evidence="3">The sequence shown here is derived from an EMBL/GenBank/DDBJ whole genome shotgun (WGS) entry which is preliminary data.</text>
</comment>
<accession>A0A3S0ZFW2</accession>
<dbReference type="EMBL" id="RXFT01000007">
    <property type="protein sequence ID" value="RUR68949.1"/>
    <property type="molecule type" value="Genomic_DNA"/>
</dbReference>
<name>A0A3S0ZFW2_9BURK</name>
<evidence type="ECO:0000256" key="1">
    <source>
        <dbReference type="SAM" id="MobiDB-lite"/>
    </source>
</evidence>
<dbReference type="OrthoDB" id="8781863at2"/>
<proteinExistence type="predicted"/>
<dbReference type="AlphaFoldDB" id="A0A3S0ZFW2"/>
<feature type="chain" id="PRO_5018545816" evidence="2">
    <location>
        <begin position="21"/>
        <end position="108"/>
    </location>
</feature>
<keyword evidence="2" id="KW-0732">Signal</keyword>
<feature type="signal peptide" evidence="2">
    <location>
        <begin position="1"/>
        <end position="20"/>
    </location>
</feature>
<evidence type="ECO:0000313" key="3">
    <source>
        <dbReference type="EMBL" id="RUR68949.1"/>
    </source>
</evidence>
<reference evidence="3 4" key="1">
    <citation type="submission" date="2018-12" db="EMBL/GenBank/DDBJ databases">
        <title>The genome sequences of Variovorax guangxiensis DSM 27352.</title>
        <authorList>
            <person name="Gao J."/>
            <person name="Sun J."/>
        </authorList>
    </citation>
    <scope>NUCLEOTIDE SEQUENCE [LARGE SCALE GENOMIC DNA]</scope>
    <source>
        <strain evidence="3 4">DSM 27352</strain>
    </source>
</reference>